<feature type="domain" description="C2H2-type" evidence="9">
    <location>
        <begin position="433"/>
        <end position="460"/>
    </location>
</feature>
<feature type="compositionally biased region" description="Basic and acidic residues" evidence="8">
    <location>
        <begin position="347"/>
        <end position="357"/>
    </location>
</feature>
<keyword evidence="5" id="KW-0862">Zinc</keyword>
<dbReference type="EMBL" id="JAPTSV010000005">
    <property type="protein sequence ID" value="KAJ1527874.1"/>
    <property type="molecule type" value="Genomic_DNA"/>
</dbReference>
<dbReference type="PROSITE" id="PS00028">
    <property type="entry name" value="ZINC_FINGER_C2H2_1"/>
    <property type="match status" value="4"/>
</dbReference>
<accession>A0AAV7XWG5</accession>
<dbReference type="SMART" id="SM00355">
    <property type="entry name" value="ZnF_C2H2"/>
    <property type="match status" value="5"/>
</dbReference>
<dbReference type="InterPro" id="IPR036236">
    <property type="entry name" value="Znf_C2H2_sf"/>
</dbReference>
<dbReference type="SUPFAM" id="SSF57667">
    <property type="entry name" value="beta-beta-alpha zinc fingers"/>
    <property type="match status" value="2"/>
</dbReference>
<evidence type="ECO:0000256" key="1">
    <source>
        <dbReference type="ARBA" id="ARBA00004123"/>
    </source>
</evidence>
<evidence type="ECO:0000313" key="10">
    <source>
        <dbReference type="EMBL" id="KAJ1527874.1"/>
    </source>
</evidence>
<feature type="region of interest" description="Disordered" evidence="8">
    <location>
        <begin position="342"/>
        <end position="365"/>
    </location>
</feature>
<evidence type="ECO:0000256" key="3">
    <source>
        <dbReference type="ARBA" id="ARBA00022737"/>
    </source>
</evidence>
<evidence type="ECO:0000259" key="9">
    <source>
        <dbReference type="PROSITE" id="PS50157"/>
    </source>
</evidence>
<evidence type="ECO:0000256" key="5">
    <source>
        <dbReference type="ARBA" id="ARBA00022833"/>
    </source>
</evidence>
<evidence type="ECO:0000256" key="8">
    <source>
        <dbReference type="SAM" id="MobiDB-lite"/>
    </source>
</evidence>
<feature type="domain" description="C2H2-type" evidence="9">
    <location>
        <begin position="405"/>
        <end position="432"/>
    </location>
</feature>
<evidence type="ECO:0000256" key="4">
    <source>
        <dbReference type="ARBA" id="ARBA00022771"/>
    </source>
</evidence>
<keyword evidence="4 7" id="KW-0863">Zinc-finger</keyword>
<keyword evidence="3" id="KW-0677">Repeat</keyword>
<comment type="subcellular location">
    <subcellularLocation>
        <location evidence="1">Nucleus</location>
    </subcellularLocation>
</comment>
<dbReference type="GO" id="GO:0005634">
    <property type="term" value="C:nucleus"/>
    <property type="evidence" value="ECO:0007669"/>
    <property type="project" value="UniProtKB-SubCell"/>
</dbReference>
<keyword evidence="2" id="KW-0479">Metal-binding</keyword>
<feature type="domain" description="C2H2-type" evidence="9">
    <location>
        <begin position="231"/>
        <end position="258"/>
    </location>
</feature>
<keyword evidence="11" id="KW-1185">Reference proteome</keyword>
<sequence length="489" mass="54320">MLRRSKTWLCYANSSHAVVWLRNPATQSFASNETSIVDDLIIESVRGFQASPGDEGVELEVVADEASFESDDTLLHEDPLGFSPYNSDILRLKRELVSPYPGEEVVVPSPSPRDVKPVLRGRGGVATAGEVAAGPEEFSNADELLGPSHQLHMLEAGETDADLDVDDDDEAAMNVCEDCEKNFATALLLLKHKCCRAFKCPTCAWKGQSERALRTHVESAHRVRVPGPVRHRCPDCGVTFSKRCGLISHSRVHSRAHAAPAVHARAEAKVAVLAVVQAKEERAAQGRGGEPTVPELCERCGCSYLSRQRMRRHRAQCRGPQVRRDVKPTPDDKSLVKMAVAGRYGKQSRDNDGKGDAGEEEVAEDKKDIKGRVKPFYCKWCLESFWYRRCMLTHIERNHLARHPFKCPTCAASFPTIYSLSKHKKVHSLPRAFTCALCHRMFQEREQLIAHLQEHLDPKKASAAGMAGMSGVTAISIKKEIGEDRKRRS</sequence>
<dbReference type="PROSITE" id="PS50157">
    <property type="entry name" value="ZINC_FINGER_C2H2_2"/>
    <property type="match status" value="4"/>
</dbReference>
<dbReference type="PANTHER" id="PTHR24406">
    <property type="entry name" value="TRANSCRIPTIONAL REPRESSOR CTCFL-RELATED"/>
    <property type="match status" value="1"/>
</dbReference>
<evidence type="ECO:0000313" key="11">
    <source>
        <dbReference type="Proteomes" id="UP001075354"/>
    </source>
</evidence>
<dbReference type="GO" id="GO:0008270">
    <property type="term" value="F:zinc ion binding"/>
    <property type="evidence" value="ECO:0007669"/>
    <property type="project" value="UniProtKB-KW"/>
</dbReference>
<name>A0AAV7XWG5_9NEOP</name>
<feature type="domain" description="C2H2-type" evidence="9">
    <location>
        <begin position="376"/>
        <end position="404"/>
    </location>
</feature>
<organism evidence="10 11">
    <name type="scientific">Megalurothrips usitatus</name>
    <name type="common">bean blossom thrips</name>
    <dbReference type="NCBI Taxonomy" id="439358"/>
    <lineage>
        <taxon>Eukaryota</taxon>
        <taxon>Metazoa</taxon>
        <taxon>Ecdysozoa</taxon>
        <taxon>Arthropoda</taxon>
        <taxon>Hexapoda</taxon>
        <taxon>Insecta</taxon>
        <taxon>Pterygota</taxon>
        <taxon>Neoptera</taxon>
        <taxon>Paraneoptera</taxon>
        <taxon>Thysanoptera</taxon>
        <taxon>Terebrantia</taxon>
        <taxon>Thripoidea</taxon>
        <taxon>Thripidae</taxon>
        <taxon>Megalurothrips</taxon>
    </lineage>
</organism>
<dbReference type="InterPro" id="IPR050888">
    <property type="entry name" value="ZnF_C2H2-type_TF"/>
</dbReference>
<dbReference type="InterPro" id="IPR013087">
    <property type="entry name" value="Znf_C2H2_type"/>
</dbReference>
<comment type="caution">
    <text evidence="10">The sequence shown here is derived from an EMBL/GenBank/DDBJ whole genome shotgun (WGS) entry which is preliminary data.</text>
</comment>
<dbReference type="Gene3D" id="3.30.160.60">
    <property type="entry name" value="Classic Zinc Finger"/>
    <property type="match status" value="2"/>
</dbReference>
<dbReference type="Pfam" id="PF00096">
    <property type="entry name" value="zf-C2H2"/>
    <property type="match status" value="2"/>
</dbReference>
<protein>
    <recommendedName>
        <fullName evidence="9">C2H2-type domain-containing protein</fullName>
    </recommendedName>
</protein>
<evidence type="ECO:0000256" key="2">
    <source>
        <dbReference type="ARBA" id="ARBA00022723"/>
    </source>
</evidence>
<evidence type="ECO:0000256" key="7">
    <source>
        <dbReference type="PROSITE-ProRule" id="PRU00042"/>
    </source>
</evidence>
<dbReference type="AlphaFoldDB" id="A0AAV7XWG5"/>
<keyword evidence="6" id="KW-0539">Nucleus</keyword>
<gene>
    <name evidence="10" type="ORF">ONE63_007812</name>
</gene>
<dbReference type="Proteomes" id="UP001075354">
    <property type="component" value="Chromosome 5"/>
</dbReference>
<evidence type="ECO:0000256" key="6">
    <source>
        <dbReference type="ARBA" id="ARBA00023242"/>
    </source>
</evidence>
<proteinExistence type="predicted"/>
<reference evidence="10" key="1">
    <citation type="submission" date="2022-12" db="EMBL/GenBank/DDBJ databases">
        <title>Chromosome-level genome assembly of the bean flower thrips Megalurothrips usitatus.</title>
        <authorList>
            <person name="Ma L."/>
            <person name="Liu Q."/>
            <person name="Li H."/>
            <person name="Cai W."/>
        </authorList>
    </citation>
    <scope>NUCLEOTIDE SEQUENCE</scope>
    <source>
        <strain evidence="10">Cailab_2022a</strain>
    </source>
</reference>